<dbReference type="InterPro" id="IPR008207">
    <property type="entry name" value="Sig_transdc_His_kin_Hpt_dom"/>
</dbReference>
<name>A0ABV8CGB5_9GAMM</name>
<dbReference type="InterPro" id="IPR003594">
    <property type="entry name" value="HATPase_dom"/>
</dbReference>
<dbReference type="CDD" id="cd17546">
    <property type="entry name" value="REC_hyHK_CKI1_RcsC-like"/>
    <property type="match status" value="1"/>
</dbReference>
<dbReference type="PANTHER" id="PTHR45339:SF5">
    <property type="entry name" value="HISTIDINE KINASE"/>
    <property type="match status" value="1"/>
</dbReference>
<dbReference type="Pfam" id="PF08448">
    <property type="entry name" value="PAS_4"/>
    <property type="match status" value="2"/>
</dbReference>
<feature type="modified residue" description="4-aspartylphosphate" evidence="6">
    <location>
        <position position="607"/>
    </location>
</feature>
<dbReference type="InterPro" id="IPR000014">
    <property type="entry name" value="PAS"/>
</dbReference>
<dbReference type="Pfam" id="PF00072">
    <property type="entry name" value="Response_reg"/>
    <property type="match status" value="1"/>
</dbReference>
<dbReference type="CDD" id="cd16922">
    <property type="entry name" value="HATPase_EvgS-ArcB-TorS-like"/>
    <property type="match status" value="1"/>
</dbReference>
<dbReference type="Gene3D" id="3.30.450.20">
    <property type="entry name" value="PAS domain"/>
    <property type="match status" value="2"/>
</dbReference>
<keyword evidence="3 6" id="KW-0597">Phosphoprotein</keyword>
<dbReference type="InterPro" id="IPR036641">
    <property type="entry name" value="HPT_dom_sf"/>
</dbReference>
<dbReference type="InterPro" id="IPR036890">
    <property type="entry name" value="HATPase_C_sf"/>
</dbReference>
<dbReference type="Pfam" id="PF02518">
    <property type="entry name" value="HATPase_c"/>
    <property type="match status" value="1"/>
</dbReference>
<dbReference type="InterPro" id="IPR035965">
    <property type="entry name" value="PAS-like_dom_sf"/>
</dbReference>
<dbReference type="EMBL" id="JBHSAB010000022">
    <property type="protein sequence ID" value="MFC3909239.1"/>
    <property type="molecule type" value="Genomic_DNA"/>
</dbReference>
<evidence type="ECO:0000256" key="6">
    <source>
        <dbReference type="PROSITE-ProRule" id="PRU00169"/>
    </source>
</evidence>
<feature type="domain" description="PAC" evidence="10">
    <location>
        <begin position="230"/>
        <end position="282"/>
    </location>
</feature>
<feature type="domain" description="Response regulatory" evidence="9">
    <location>
        <begin position="558"/>
        <end position="676"/>
    </location>
</feature>
<dbReference type="Gene3D" id="1.20.120.160">
    <property type="entry name" value="HPT domain"/>
    <property type="match status" value="1"/>
</dbReference>
<dbReference type="EC" id="2.7.13.3" evidence="2"/>
<gene>
    <name evidence="12" type="ORF">ACFORL_09160</name>
</gene>
<organism evidence="12 13">
    <name type="scientific">Legionella dresdenensis</name>
    <dbReference type="NCBI Taxonomy" id="450200"/>
    <lineage>
        <taxon>Bacteria</taxon>
        <taxon>Pseudomonadati</taxon>
        <taxon>Pseudomonadota</taxon>
        <taxon>Gammaproteobacteria</taxon>
        <taxon>Legionellales</taxon>
        <taxon>Legionellaceae</taxon>
        <taxon>Legionella</taxon>
    </lineage>
</organism>
<dbReference type="PROSITE" id="PS50113">
    <property type="entry name" value="PAC"/>
    <property type="match status" value="2"/>
</dbReference>
<dbReference type="InterPro" id="IPR003661">
    <property type="entry name" value="HisK_dim/P_dom"/>
</dbReference>
<dbReference type="SMART" id="SM00387">
    <property type="entry name" value="HATPase_c"/>
    <property type="match status" value="1"/>
</dbReference>
<comment type="catalytic activity">
    <reaction evidence="1">
        <text>ATP + protein L-histidine = ADP + protein N-phospho-L-histidine.</text>
        <dbReference type="EC" id="2.7.13.3"/>
    </reaction>
</comment>
<evidence type="ECO:0000256" key="7">
    <source>
        <dbReference type="SAM" id="Coils"/>
    </source>
</evidence>
<dbReference type="SUPFAM" id="SSF52172">
    <property type="entry name" value="CheY-like"/>
    <property type="match status" value="1"/>
</dbReference>
<dbReference type="Pfam" id="PF00512">
    <property type="entry name" value="HisKA"/>
    <property type="match status" value="1"/>
</dbReference>
<dbReference type="InterPro" id="IPR001789">
    <property type="entry name" value="Sig_transdc_resp-reg_receiver"/>
</dbReference>
<dbReference type="CDD" id="cd00082">
    <property type="entry name" value="HisKA"/>
    <property type="match status" value="1"/>
</dbReference>
<feature type="modified residue" description="Phosphohistidine" evidence="5">
    <location>
        <position position="752"/>
    </location>
</feature>
<dbReference type="InterPro" id="IPR001610">
    <property type="entry name" value="PAC"/>
</dbReference>
<comment type="caution">
    <text evidence="12">The sequence shown here is derived from an EMBL/GenBank/DDBJ whole genome shotgun (WGS) entry which is preliminary data.</text>
</comment>
<dbReference type="SMART" id="SM00388">
    <property type="entry name" value="HisKA"/>
    <property type="match status" value="1"/>
</dbReference>
<evidence type="ECO:0000259" key="11">
    <source>
        <dbReference type="PROSITE" id="PS50894"/>
    </source>
</evidence>
<keyword evidence="7" id="KW-0175">Coiled coil</keyword>
<dbReference type="CDD" id="cd00088">
    <property type="entry name" value="HPT"/>
    <property type="match status" value="1"/>
</dbReference>
<dbReference type="PROSITE" id="PS50110">
    <property type="entry name" value="RESPONSE_REGULATORY"/>
    <property type="match status" value="1"/>
</dbReference>
<feature type="coiled-coil region" evidence="7">
    <location>
        <begin position="273"/>
        <end position="300"/>
    </location>
</feature>
<evidence type="ECO:0000256" key="5">
    <source>
        <dbReference type="PROSITE-ProRule" id="PRU00110"/>
    </source>
</evidence>
<dbReference type="Pfam" id="PF01627">
    <property type="entry name" value="Hpt"/>
    <property type="match status" value="1"/>
</dbReference>
<evidence type="ECO:0000313" key="12">
    <source>
        <dbReference type="EMBL" id="MFC3909239.1"/>
    </source>
</evidence>
<reference evidence="13" key="1">
    <citation type="journal article" date="2019" name="Int. J. Syst. Evol. Microbiol.">
        <title>The Global Catalogue of Microorganisms (GCM) 10K type strain sequencing project: providing services to taxonomists for standard genome sequencing and annotation.</title>
        <authorList>
            <consortium name="The Broad Institute Genomics Platform"/>
            <consortium name="The Broad Institute Genome Sequencing Center for Infectious Disease"/>
            <person name="Wu L."/>
            <person name="Ma J."/>
        </authorList>
    </citation>
    <scope>NUCLEOTIDE SEQUENCE [LARGE SCALE GENOMIC DNA]</scope>
    <source>
        <strain evidence="13">CCUG 59858</strain>
    </source>
</reference>
<keyword evidence="13" id="KW-1185">Reference proteome</keyword>
<dbReference type="SUPFAM" id="SSF55785">
    <property type="entry name" value="PYP-like sensor domain (PAS domain)"/>
    <property type="match status" value="2"/>
</dbReference>
<dbReference type="NCBIfam" id="TIGR00229">
    <property type="entry name" value="sensory_box"/>
    <property type="match status" value="2"/>
</dbReference>
<dbReference type="SMART" id="SM00448">
    <property type="entry name" value="REC"/>
    <property type="match status" value="1"/>
</dbReference>
<dbReference type="PROSITE" id="PS50894">
    <property type="entry name" value="HPT"/>
    <property type="match status" value="1"/>
</dbReference>
<feature type="domain" description="HPt" evidence="11">
    <location>
        <begin position="713"/>
        <end position="810"/>
    </location>
</feature>
<dbReference type="SUPFAM" id="SSF47226">
    <property type="entry name" value="Histidine-containing phosphotransfer domain, HPT domain"/>
    <property type="match status" value="1"/>
</dbReference>
<dbReference type="CDD" id="cd00130">
    <property type="entry name" value="PAS"/>
    <property type="match status" value="2"/>
</dbReference>
<dbReference type="PRINTS" id="PR00344">
    <property type="entry name" value="BCTRLSENSOR"/>
</dbReference>
<dbReference type="InterPro" id="IPR011006">
    <property type="entry name" value="CheY-like_superfamily"/>
</dbReference>
<dbReference type="Gene3D" id="3.30.565.10">
    <property type="entry name" value="Histidine kinase-like ATPase, C-terminal domain"/>
    <property type="match status" value="1"/>
</dbReference>
<dbReference type="SMART" id="SM00086">
    <property type="entry name" value="PAC"/>
    <property type="match status" value="2"/>
</dbReference>
<dbReference type="Gene3D" id="1.10.287.130">
    <property type="match status" value="1"/>
</dbReference>
<dbReference type="InterPro" id="IPR000700">
    <property type="entry name" value="PAS-assoc_C"/>
</dbReference>
<evidence type="ECO:0000259" key="8">
    <source>
        <dbReference type="PROSITE" id="PS50109"/>
    </source>
</evidence>
<accession>A0ABV8CGB5</accession>
<dbReference type="InterPro" id="IPR036097">
    <property type="entry name" value="HisK_dim/P_sf"/>
</dbReference>
<evidence type="ECO:0000256" key="4">
    <source>
        <dbReference type="ARBA" id="ARBA00023012"/>
    </source>
</evidence>
<keyword evidence="4" id="KW-0902">Two-component regulatory system</keyword>
<dbReference type="PANTHER" id="PTHR45339">
    <property type="entry name" value="HYBRID SIGNAL TRANSDUCTION HISTIDINE KINASE J"/>
    <property type="match status" value="1"/>
</dbReference>
<evidence type="ECO:0000256" key="2">
    <source>
        <dbReference type="ARBA" id="ARBA00012438"/>
    </source>
</evidence>
<feature type="domain" description="Histidine kinase" evidence="8">
    <location>
        <begin position="300"/>
        <end position="521"/>
    </location>
</feature>
<dbReference type="SMART" id="SM00073">
    <property type="entry name" value="HPT"/>
    <property type="match status" value="1"/>
</dbReference>
<feature type="domain" description="PAC" evidence="10">
    <location>
        <begin position="92"/>
        <end position="144"/>
    </location>
</feature>
<dbReference type="Gene3D" id="3.40.50.2300">
    <property type="match status" value="1"/>
</dbReference>
<evidence type="ECO:0000256" key="1">
    <source>
        <dbReference type="ARBA" id="ARBA00000085"/>
    </source>
</evidence>
<sequence>MPAKEFHSRLSQSENSAYSELYYLKSIINTIPETVYWKNRNGVYLGCNQAMLAMLGLKSIVGKTDRELPWRPEEASLIEQSDQQVIQDGREIELEERITLDNGQTITMLTRKKPLLNEEGIIIGILGMALNISEQKRLEEEHRHSHSQLIKAKEEAEIALNNIVANMPGHVYWKNTDGVYLGCNQRQARNLGLHSTDEILGKTDFDLPWPKHIASDFRANDLRIMASGVSEIVEEIAQMDGHEVTVLSQKTPLWNNNGQVIGVLGISMDISDRKKAECELKEAKEKAEAANQVKTEFLENIRHDIRTPLTGISGFASIICEEVDDPRIKEYVKNLNTSCTALLNLLNEILEVIEISSGDIPLVARKFSLRQRMNEVINLNLAKAASKHLTLKFNYDDKIPNYLIGDSKRIHRIAIELISNALNFTEQGHVTLTTMLAKEDERSVIVKLIVEDTGIGIEADKQEQIFLQFKRLVPSYRSQQKGAGLGLSIVKQLVSDLDGEVYVESESGKGSRFICIIPLKKALLDESLGAESNQAQPAASPPLNPDITTKIPTAHKSRILIVEDNDIAARVAKLLLERLECIVEIADTGLQAINMAQSKGYDLIFMDIGLPDIDGYETARRIRIQELNADTYVPIIALTAQLTEENSQTCLNVGMNAVLSKPLDKEKAQSILAAFIPYRQLQDTASQDIPAHGLPELTGKVIDYEAGLEQLGNAQLFREMLTMLVQSFSSERKLLAEAYQQQDWPSLKALAHRMKSGASYCAAMRLKQACSDLEDAIANKSCNLYPSFYSRLIQEIEAVRVRYNEKLLSTE</sequence>
<dbReference type="InterPro" id="IPR005467">
    <property type="entry name" value="His_kinase_dom"/>
</dbReference>
<dbReference type="SUPFAM" id="SSF47384">
    <property type="entry name" value="Homodimeric domain of signal transducing histidine kinase"/>
    <property type="match status" value="1"/>
</dbReference>
<evidence type="ECO:0000259" key="10">
    <source>
        <dbReference type="PROSITE" id="PS50113"/>
    </source>
</evidence>
<dbReference type="PROSITE" id="PS50109">
    <property type="entry name" value="HIS_KIN"/>
    <property type="match status" value="1"/>
</dbReference>
<proteinExistence type="predicted"/>
<evidence type="ECO:0000259" key="9">
    <source>
        <dbReference type="PROSITE" id="PS50110"/>
    </source>
</evidence>
<dbReference type="SUPFAM" id="SSF55874">
    <property type="entry name" value="ATPase domain of HSP90 chaperone/DNA topoisomerase II/histidine kinase"/>
    <property type="match status" value="1"/>
</dbReference>
<dbReference type="RefSeq" id="WP_382343266.1">
    <property type="nucleotide sequence ID" value="NZ_JBHSAB010000022.1"/>
</dbReference>
<protein>
    <recommendedName>
        <fullName evidence="2">histidine kinase</fullName>
        <ecNumber evidence="2">2.7.13.3</ecNumber>
    </recommendedName>
</protein>
<dbReference type="InterPro" id="IPR013656">
    <property type="entry name" value="PAS_4"/>
</dbReference>
<dbReference type="Proteomes" id="UP001595758">
    <property type="component" value="Unassembled WGS sequence"/>
</dbReference>
<evidence type="ECO:0000313" key="13">
    <source>
        <dbReference type="Proteomes" id="UP001595758"/>
    </source>
</evidence>
<dbReference type="InterPro" id="IPR004358">
    <property type="entry name" value="Sig_transdc_His_kin-like_C"/>
</dbReference>
<evidence type="ECO:0000256" key="3">
    <source>
        <dbReference type="ARBA" id="ARBA00022553"/>
    </source>
</evidence>